<evidence type="ECO:0000313" key="8">
    <source>
        <dbReference type="EnsemblMetazoa" id="SMAR000825-PA"/>
    </source>
</evidence>
<evidence type="ECO:0000259" key="7">
    <source>
        <dbReference type="Pfam" id="PF20652"/>
    </source>
</evidence>
<dbReference type="GO" id="GO:0000145">
    <property type="term" value="C:exocyst"/>
    <property type="evidence" value="ECO:0007669"/>
    <property type="project" value="UniProtKB-UniRule"/>
</dbReference>
<comment type="similarity">
    <text evidence="1 5">Belongs to the SEC8 family.</text>
</comment>
<dbReference type="OMA" id="HMEVRCR"/>
<keyword evidence="2 5" id="KW-0813">Transport</keyword>
<dbReference type="Proteomes" id="UP000014500">
    <property type="component" value="Unassembled WGS sequence"/>
</dbReference>
<reference evidence="9" key="1">
    <citation type="submission" date="2011-05" db="EMBL/GenBank/DDBJ databases">
        <authorList>
            <person name="Richards S.R."/>
            <person name="Qu J."/>
            <person name="Jiang H."/>
            <person name="Jhangiani S.N."/>
            <person name="Agravi P."/>
            <person name="Goodspeed R."/>
            <person name="Gross S."/>
            <person name="Mandapat C."/>
            <person name="Jackson L."/>
            <person name="Mathew T."/>
            <person name="Pu L."/>
            <person name="Thornton R."/>
            <person name="Saada N."/>
            <person name="Wilczek-Boney K.B."/>
            <person name="Lee S."/>
            <person name="Kovar C."/>
            <person name="Wu Y."/>
            <person name="Scherer S.E."/>
            <person name="Worley K.C."/>
            <person name="Muzny D.M."/>
            <person name="Gibbs R."/>
        </authorList>
    </citation>
    <scope>NUCLEOTIDE SEQUENCE</scope>
    <source>
        <strain evidence="9">Brora</strain>
    </source>
</reference>
<keyword evidence="4 5" id="KW-0653">Protein transport</keyword>
<dbReference type="GO" id="GO:0045202">
    <property type="term" value="C:synapse"/>
    <property type="evidence" value="ECO:0007669"/>
    <property type="project" value="TreeGrafter"/>
</dbReference>
<feature type="domain" description="Exocyst complex component Sec8 N-terminal" evidence="6">
    <location>
        <begin position="30"/>
        <end position="131"/>
    </location>
</feature>
<organism evidence="8 9">
    <name type="scientific">Strigamia maritima</name>
    <name type="common">European centipede</name>
    <name type="synonym">Geophilus maritimus</name>
    <dbReference type="NCBI Taxonomy" id="126957"/>
    <lineage>
        <taxon>Eukaryota</taxon>
        <taxon>Metazoa</taxon>
        <taxon>Ecdysozoa</taxon>
        <taxon>Arthropoda</taxon>
        <taxon>Myriapoda</taxon>
        <taxon>Chilopoda</taxon>
        <taxon>Pleurostigmophora</taxon>
        <taxon>Geophilomorpha</taxon>
        <taxon>Linotaeniidae</taxon>
        <taxon>Strigamia</taxon>
    </lineage>
</organism>
<dbReference type="GO" id="GO:0090522">
    <property type="term" value="P:vesicle tethering involved in exocytosis"/>
    <property type="evidence" value="ECO:0007669"/>
    <property type="project" value="UniProtKB-UniRule"/>
</dbReference>
<evidence type="ECO:0000256" key="3">
    <source>
        <dbReference type="ARBA" id="ARBA00022483"/>
    </source>
</evidence>
<name>T1IIX1_STRMM</name>
<dbReference type="GO" id="GO:0032584">
    <property type="term" value="C:growth cone membrane"/>
    <property type="evidence" value="ECO:0007669"/>
    <property type="project" value="TreeGrafter"/>
</dbReference>
<keyword evidence="9" id="KW-1185">Reference proteome</keyword>
<evidence type="ECO:0000256" key="4">
    <source>
        <dbReference type="ARBA" id="ARBA00022927"/>
    </source>
</evidence>
<dbReference type="PANTHER" id="PTHR14146">
    <property type="entry name" value="EXOCYST COMPLEX COMPONENT 4"/>
    <property type="match status" value="1"/>
</dbReference>
<reference evidence="8" key="2">
    <citation type="submission" date="2015-02" db="UniProtKB">
        <authorList>
            <consortium name="EnsemblMetazoa"/>
        </authorList>
    </citation>
    <scope>IDENTIFICATION</scope>
</reference>
<sequence>MAKTTQELPNRLMKIISALSESESSDQRDKEKASLEKAYKRSDQRLDELIAENHEALTITIQKFSQISGKLTMCRQKITTIKENLIASKNLLNCKRDELTELWLSGIKHKHSLYLLEQIQVLKDVPTKINDFIRKKHFLHATKLLVTSNKLLEGDLKEIDGLKEIKLDLQAKKLHMCDVIIDEIHNHLYVRSISELNLIRNQDNSFFRRGSDRKAKDLLSPKIPEKNGGGTPVKRNILSILATTPTHKYKHKQQLSVVGAELEEDLTAEDPEEDALHYLTILVESLALLNCMSDAVEVTRNRVEKELLNLVRVATKQIYEDTQAYKEENLSSQKQPQVLLKLIHSIFEQFFCVTQAHEHLLDNLKQAATSHQIDLSLYSIEEVWSKIQSVLQAFISDYLDIQNTSGQSEATLAFTETKVDINSFFRKKRKAPVKNKRLFRFDAKMETTSESAQEPKFNACEINGEESNLQEKLFVTCPDQQNITVIFKPLMKFVSEIETTLGYLEGSQCILHTFLTDFVKDVFLVRLQEVMTDNVDEASKSLDAWLLADPKMLKTLNVTRPLLQSTVITERSIHELQQLMSQHLPQYSENFLNMICNILISYRDMCESAFRSVIQPESAEKRIISATWAQDENISHFLRTLPNWRNLQQLKNNKTPDYEESHDEIQQRNLKESNMLIENIGFTAIPLHEILSDVALLRVLALLQESLEWFGDQVSKFALSLPNNSGSSGSTPTTPVLDVLPVADNTIQSLLQVSRDFTDLADKCLLILHLEVRVHCFYYLLPLFKQGTFASWRGSQNLDNEITNMKRDLNCIDAALSTSLQSRKCRYVFEGLGQLIASIMINSVQLIKRINENGIKKMCTNISAIQQTLTNITASREVALDHAREYYKLLYMSIEDLFDKIVDQGRQFTEFEYVNAVKLLNNSKTDDQPDSDPVELNRYLKRLNDILNEVAVTNRIQQNNSSN</sequence>
<comment type="function">
    <text evidence="5">Component of the exocyst complex involved in the docking of exocytic vesicles with fusion sites on the plasma membrane.</text>
</comment>
<dbReference type="GO" id="GO:0015031">
    <property type="term" value="P:protein transport"/>
    <property type="evidence" value="ECO:0007669"/>
    <property type="project" value="UniProtKB-KW"/>
</dbReference>
<evidence type="ECO:0000256" key="2">
    <source>
        <dbReference type="ARBA" id="ARBA00022448"/>
    </source>
</evidence>
<dbReference type="AlphaFoldDB" id="T1IIX1"/>
<evidence type="ECO:0000256" key="5">
    <source>
        <dbReference type="RuleBase" id="RU367079"/>
    </source>
</evidence>
<dbReference type="GO" id="GO:0007268">
    <property type="term" value="P:chemical synaptic transmission"/>
    <property type="evidence" value="ECO:0007669"/>
    <property type="project" value="TreeGrafter"/>
</dbReference>
<dbReference type="GO" id="GO:0006612">
    <property type="term" value="P:protein targeting to membrane"/>
    <property type="evidence" value="ECO:0007669"/>
    <property type="project" value="UniProtKB-UniRule"/>
</dbReference>
<dbReference type="EnsemblMetazoa" id="SMAR000825-RA">
    <property type="protein sequence ID" value="SMAR000825-PA"/>
    <property type="gene ID" value="SMAR000825"/>
</dbReference>
<proteinExistence type="inferred from homology"/>
<dbReference type="Pfam" id="PF20652">
    <property type="entry name" value="Sec8_C"/>
    <property type="match status" value="1"/>
</dbReference>
<keyword evidence="3 5" id="KW-0268">Exocytosis</keyword>
<evidence type="ECO:0000256" key="1">
    <source>
        <dbReference type="ARBA" id="ARBA00010470"/>
    </source>
</evidence>
<dbReference type="GO" id="GO:0006904">
    <property type="term" value="P:vesicle docking involved in exocytosis"/>
    <property type="evidence" value="ECO:0007669"/>
    <property type="project" value="InterPro"/>
</dbReference>
<dbReference type="InterPro" id="IPR007191">
    <property type="entry name" value="Sec8_exocyst_N"/>
</dbReference>
<feature type="domain" description="Exocyst complex component Sec8 middle helical bundle" evidence="7">
    <location>
        <begin position="271"/>
        <end position="450"/>
    </location>
</feature>
<protein>
    <recommendedName>
        <fullName evidence="5">Exocyst complex component Sec8</fullName>
    </recommendedName>
</protein>
<dbReference type="GO" id="GO:0006893">
    <property type="term" value="P:Golgi to plasma membrane transport"/>
    <property type="evidence" value="ECO:0007669"/>
    <property type="project" value="TreeGrafter"/>
</dbReference>
<evidence type="ECO:0000313" key="9">
    <source>
        <dbReference type="Proteomes" id="UP000014500"/>
    </source>
</evidence>
<evidence type="ECO:0000259" key="6">
    <source>
        <dbReference type="Pfam" id="PF04048"/>
    </source>
</evidence>
<dbReference type="Pfam" id="PF04048">
    <property type="entry name" value="Sec8_N"/>
    <property type="match status" value="1"/>
</dbReference>
<dbReference type="InterPro" id="IPR048630">
    <property type="entry name" value="Sec8_M"/>
</dbReference>
<dbReference type="PANTHER" id="PTHR14146:SF0">
    <property type="entry name" value="EXOCYST COMPLEX COMPONENT 4"/>
    <property type="match status" value="1"/>
</dbReference>
<dbReference type="HOGENOM" id="CLU_012416_0_0_1"/>
<dbReference type="eggNOG" id="KOG3691">
    <property type="taxonomic scope" value="Eukaryota"/>
</dbReference>
<dbReference type="STRING" id="126957.T1IIX1"/>
<dbReference type="EMBL" id="JH430212">
    <property type="status" value="NOT_ANNOTATED_CDS"/>
    <property type="molecule type" value="Genomic_DNA"/>
</dbReference>
<accession>T1IIX1</accession>
<dbReference type="PhylomeDB" id="T1IIX1"/>
<dbReference type="InterPro" id="IPR039682">
    <property type="entry name" value="Sec8/EXOC4"/>
</dbReference>